<organism evidence="1 2">
    <name type="scientific">Funneliformis mosseae</name>
    <name type="common">Endomycorrhizal fungus</name>
    <name type="synonym">Glomus mosseae</name>
    <dbReference type="NCBI Taxonomy" id="27381"/>
    <lineage>
        <taxon>Eukaryota</taxon>
        <taxon>Fungi</taxon>
        <taxon>Fungi incertae sedis</taxon>
        <taxon>Mucoromycota</taxon>
        <taxon>Glomeromycotina</taxon>
        <taxon>Glomeromycetes</taxon>
        <taxon>Glomerales</taxon>
        <taxon>Glomeraceae</taxon>
        <taxon>Funneliformis</taxon>
    </lineage>
</organism>
<dbReference type="Proteomes" id="UP000789375">
    <property type="component" value="Unassembled WGS sequence"/>
</dbReference>
<evidence type="ECO:0000313" key="1">
    <source>
        <dbReference type="EMBL" id="CAG8682532.1"/>
    </source>
</evidence>
<accession>A0A9N9HKK5</accession>
<dbReference type="EMBL" id="CAJVPP010006888">
    <property type="protein sequence ID" value="CAG8682532.1"/>
    <property type="molecule type" value="Genomic_DNA"/>
</dbReference>
<keyword evidence="2" id="KW-1185">Reference proteome</keyword>
<gene>
    <name evidence="1" type="ORF">FMOSSE_LOCUS12964</name>
</gene>
<proteinExistence type="predicted"/>
<protein>
    <submittedName>
        <fullName evidence="1">11144_t:CDS:1</fullName>
    </submittedName>
</protein>
<sequence length="186" mass="21488">MLHNSKDFSYYTHVCDFFSTQCIPVLGYKPERNTYIRDNPVGHSDHGLKDEWHEYRDGEMNKEAEEALNKELDEGKLWSKGQTFTEVTPNGVIRKVEEKICYPEDANSNEAHLTVHVISNYDPSSGNHSVNRHAHFTVQNKEETKYSIGIDNQEAVQFIELHNRGVDTSAFERVHKAQEEGNDYGW</sequence>
<reference evidence="1" key="1">
    <citation type="submission" date="2021-06" db="EMBL/GenBank/DDBJ databases">
        <authorList>
            <person name="Kallberg Y."/>
            <person name="Tangrot J."/>
            <person name="Rosling A."/>
        </authorList>
    </citation>
    <scope>NUCLEOTIDE SEQUENCE</scope>
    <source>
        <strain evidence="1">87-6 pot B 2015</strain>
    </source>
</reference>
<evidence type="ECO:0000313" key="2">
    <source>
        <dbReference type="Proteomes" id="UP000789375"/>
    </source>
</evidence>
<comment type="caution">
    <text evidence="1">The sequence shown here is derived from an EMBL/GenBank/DDBJ whole genome shotgun (WGS) entry which is preliminary data.</text>
</comment>
<name>A0A9N9HKK5_FUNMO</name>
<dbReference type="AlphaFoldDB" id="A0A9N9HKK5"/>